<name>A0AA38I8J9_9CUCU</name>
<gene>
    <name evidence="3" type="ORF">Zmor_021041</name>
</gene>
<dbReference type="AlphaFoldDB" id="A0AA38I8J9"/>
<keyword evidence="4" id="KW-1185">Reference proteome</keyword>
<protein>
    <recommendedName>
        <fullName evidence="5">Secreted protein</fullName>
    </recommendedName>
</protein>
<feature type="signal peptide" evidence="2">
    <location>
        <begin position="1"/>
        <end position="20"/>
    </location>
</feature>
<sequence>MSRLMLLLFVSAVLVSCVLAAPDVIHLGPTGLGLFDRFNAAAHIIVHGETSEQAAGGHGHPQTVPEGPRDDVTINYG</sequence>
<dbReference type="PROSITE" id="PS51257">
    <property type="entry name" value="PROKAR_LIPOPROTEIN"/>
    <property type="match status" value="1"/>
</dbReference>
<evidence type="ECO:0000313" key="3">
    <source>
        <dbReference type="EMBL" id="KAJ3649289.1"/>
    </source>
</evidence>
<evidence type="ECO:0000256" key="1">
    <source>
        <dbReference type="SAM" id="MobiDB-lite"/>
    </source>
</evidence>
<comment type="caution">
    <text evidence="3">The sequence shown here is derived from an EMBL/GenBank/DDBJ whole genome shotgun (WGS) entry which is preliminary data.</text>
</comment>
<dbReference type="Proteomes" id="UP001168821">
    <property type="component" value="Unassembled WGS sequence"/>
</dbReference>
<organism evidence="3 4">
    <name type="scientific">Zophobas morio</name>
    <dbReference type="NCBI Taxonomy" id="2755281"/>
    <lineage>
        <taxon>Eukaryota</taxon>
        <taxon>Metazoa</taxon>
        <taxon>Ecdysozoa</taxon>
        <taxon>Arthropoda</taxon>
        <taxon>Hexapoda</taxon>
        <taxon>Insecta</taxon>
        <taxon>Pterygota</taxon>
        <taxon>Neoptera</taxon>
        <taxon>Endopterygota</taxon>
        <taxon>Coleoptera</taxon>
        <taxon>Polyphaga</taxon>
        <taxon>Cucujiformia</taxon>
        <taxon>Tenebrionidae</taxon>
        <taxon>Zophobas</taxon>
    </lineage>
</organism>
<reference evidence="3" key="1">
    <citation type="journal article" date="2023" name="G3 (Bethesda)">
        <title>Whole genome assemblies of Zophobas morio and Tenebrio molitor.</title>
        <authorList>
            <person name="Kaur S."/>
            <person name="Stinson S.A."/>
            <person name="diCenzo G.C."/>
        </authorList>
    </citation>
    <scope>NUCLEOTIDE SEQUENCE</scope>
    <source>
        <strain evidence="3">QUZm001</strain>
    </source>
</reference>
<evidence type="ECO:0000256" key="2">
    <source>
        <dbReference type="SAM" id="SignalP"/>
    </source>
</evidence>
<evidence type="ECO:0008006" key="5">
    <source>
        <dbReference type="Google" id="ProtNLM"/>
    </source>
</evidence>
<feature type="compositionally biased region" description="Basic and acidic residues" evidence="1">
    <location>
        <begin position="67"/>
        <end position="77"/>
    </location>
</feature>
<feature type="chain" id="PRO_5041292824" description="Secreted protein" evidence="2">
    <location>
        <begin position="21"/>
        <end position="77"/>
    </location>
</feature>
<proteinExistence type="predicted"/>
<feature type="region of interest" description="Disordered" evidence="1">
    <location>
        <begin position="50"/>
        <end position="77"/>
    </location>
</feature>
<accession>A0AA38I8J9</accession>
<dbReference type="EMBL" id="JALNTZ010000006">
    <property type="protein sequence ID" value="KAJ3649289.1"/>
    <property type="molecule type" value="Genomic_DNA"/>
</dbReference>
<keyword evidence="2" id="KW-0732">Signal</keyword>
<evidence type="ECO:0000313" key="4">
    <source>
        <dbReference type="Proteomes" id="UP001168821"/>
    </source>
</evidence>